<accession>A0A409VRE2</accession>
<reference evidence="6 7" key="1">
    <citation type="journal article" date="2018" name="Evol. Lett.">
        <title>Horizontal gene cluster transfer increased hallucinogenic mushroom diversity.</title>
        <authorList>
            <person name="Reynolds H.T."/>
            <person name="Vijayakumar V."/>
            <person name="Gluck-Thaler E."/>
            <person name="Korotkin H.B."/>
            <person name="Matheny P.B."/>
            <person name="Slot J.C."/>
        </authorList>
    </citation>
    <scope>NUCLEOTIDE SEQUENCE [LARGE SCALE GENOMIC DNA]</scope>
    <source>
        <strain evidence="6 7">SRW20</strain>
    </source>
</reference>
<gene>
    <name evidence="6" type="ORF">CVT26_001683</name>
</gene>
<evidence type="ECO:0000259" key="5">
    <source>
        <dbReference type="PROSITE" id="PS50835"/>
    </source>
</evidence>
<keyword evidence="7" id="KW-1185">Reference proteome</keyword>
<keyword evidence="3" id="KW-0687">Ribonucleoprotein</keyword>
<evidence type="ECO:0000256" key="2">
    <source>
        <dbReference type="ARBA" id="ARBA00022980"/>
    </source>
</evidence>
<dbReference type="PROSITE" id="PS50835">
    <property type="entry name" value="IG_LIKE"/>
    <property type="match status" value="1"/>
</dbReference>
<evidence type="ECO:0000313" key="6">
    <source>
        <dbReference type="EMBL" id="PPQ68850.1"/>
    </source>
</evidence>
<name>A0A409VRE2_9AGAR</name>
<evidence type="ECO:0000256" key="1">
    <source>
        <dbReference type="ARBA" id="ARBA00006194"/>
    </source>
</evidence>
<dbReference type="SUPFAM" id="SSF53137">
    <property type="entry name" value="Translational machinery components"/>
    <property type="match status" value="1"/>
</dbReference>
<dbReference type="HAMAP" id="MF_01310">
    <property type="entry name" value="Ribosomal_uS11"/>
    <property type="match status" value="1"/>
</dbReference>
<keyword evidence="2" id="KW-0689">Ribosomal protein</keyword>
<dbReference type="GO" id="GO:0006412">
    <property type="term" value="P:translation"/>
    <property type="evidence" value="ECO:0007669"/>
    <property type="project" value="InterPro"/>
</dbReference>
<dbReference type="Gene3D" id="3.30.420.80">
    <property type="entry name" value="Ribosomal protein S11"/>
    <property type="match status" value="1"/>
</dbReference>
<dbReference type="Pfam" id="PF00411">
    <property type="entry name" value="Ribosomal_S11"/>
    <property type="match status" value="1"/>
</dbReference>
<dbReference type="InParanoid" id="A0A409VRE2"/>
<dbReference type="OrthoDB" id="1654884at2759"/>
<dbReference type="AlphaFoldDB" id="A0A409VRE2"/>
<dbReference type="GO" id="GO:1990904">
    <property type="term" value="C:ribonucleoprotein complex"/>
    <property type="evidence" value="ECO:0007669"/>
    <property type="project" value="UniProtKB-KW"/>
</dbReference>
<dbReference type="FunCoup" id="A0A409VRE2">
    <property type="interactions" value="101"/>
</dbReference>
<proteinExistence type="inferred from homology"/>
<organism evidence="6 7">
    <name type="scientific">Gymnopilus dilepis</name>
    <dbReference type="NCBI Taxonomy" id="231916"/>
    <lineage>
        <taxon>Eukaryota</taxon>
        <taxon>Fungi</taxon>
        <taxon>Dikarya</taxon>
        <taxon>Basidiomycota</taxon>
        <taxon>Agaricomycotina</taxon>
        <taxon>Agaricomycetes</taxon>
        <taxon>Agaricomycetidae</taxon>
        <taxon>Agaricales</taxon>
        <taxon>Agaricineae</taxon>
        <taxon>Hymenogastraceae</taxon>
        <taxon>Gymnopilus</taxon>
    </lineage>
</organism>
<dbReference type="Proteomes" id="UP000284706">
    <property type="component" value="Unassembled WGS sequence"/>
</dbReference>
<evidence type="ECO:0000256" key="4">
    <source>
        <dbReference type="SAM" id="MobiDB-lite"/>
    </source>
</evidence>
<dbReference type="STRING" id="231916.A0A409VRE2"/>
<dbReference type="EMBL" id="NHYE01005586">
    <property type="protein sequence ID" value="PPQ68850.1"/>
    <property type="molecule type" value="Genomic_DNA"/>
</dbReference>
<dbReference type="GO" id="GO:0005840">
    <property type="term" value="C:ribosome"/>
    <property type="evidence" value="ECO:0007669"/>
    <property type="project" value="UniProtKB-KW"/>
</dbReference>
<protein>
    <recommendedName>
        <fullName evidence="5">Ig-like domain-containing protein</fullName>
    </recommendedName>
</protein>
<comment type="caution">
    <text evidence="6">The sequence shown here is derived from an EMBL/GenBank/DDBJ whole genome shotgun (WGS) entry which is preliminary data.</text>
</comment>
<dbReference type="PANTHER" id="PTHR11759">
    <property type="entry name" value="40S RIBOSOMAL PROTEIN S14/30S RIBOSOMAL PROTEIN S11"/>
    <property type="match status" value="1"/>
</dbReference>
<feature type="domain" description="Ig-like" evidence="5">
    <location>
        <begin position="69"/>
        <end position="141"/>
    </location>
</feature>
<evidence type="ECO:0000313" key="7">
    <source>
        <dbReference type="Proteomes" id="UP000284706"/>
    </source>
</evidence>
<dbReference type="InterPro" id="IPR001971">
    <property type="entry name" value="Ribosomal_uS11"/>
</dbReference>
<evidence type="ECO:0000256" key="3">
    <source>
        <dbReference type="ARBA" id="ARBA00023274"/>
    </source>
</evidence>
<comment type="similarity">
    <text evidence="1">Belongs to the universal ribosomal protein uS11 family.</text>
</comment>
<feature type="compositionally biased region" description="Pro residues" evidence="4">
    <location>
        <begin position="58"/>
        <end position="70"/>
    </location>
</feature>
<dbReference type="InterPro" id="IPR036967">
    <property type="entry name" value="Ribosomal_uS11_sf"/>
</dbReference>
<sequence length="211" mass="23635">MFALRASVFRTPALFRRLYHPAGASGQQTAADFLTDIENDADDLDVRPTAFEEDFLPPQAPSPEGYPPPQQQLTPAFSRQQITKDVQPVYRLHCQSSRNNTMVTFTRPDGRVVAWFSGGSTPSKFRKANRATYEAGYQCAVGIFGKIRSHMQNEGPFRLHLFFKGFGEGREAMKTALLATEGETIRKLVSHITDRTPIKIGGTRSKKQRRG</sequence>
<dbReference type="InterPro" id="IPR007110">
    <property type="entry name" value="Ig-like_dom"/>
</dbReference>
<dbReference type="GO" id="GO:0003735">
    <property type="term" value="F:structural constituent of ribosome"/>
    <property type="evidence" value="ECO:0007669"/>
    <property type="project" value="InterPro"/>
</dbReference>
<feature type="region of interest" description="Disordered" evidence="4">
    <location>
        <begin position="53"/>
        <end position="73"/>
    </location>
</feature>